<reference evidence="1" key="1">
    <citation type="submission" date="2018-02" db="EMBL/GenBank/DDBJ databases">
        <title>Rhizophora mucronata_Transcriptome.</title>
        <authorList>
            <person name="Meera S.P."/>
            <person name="Sreeshan A."/>
            <person name="Augustine A."/>
        </authorList>
    </citation>
    <scope>NUCLEOTIDE SEQUENCE</scope>
    <source>
        <tissue evidence="1">Leaf</tissue>
    </source>
</reference>
<proteinExistence type="predicted"/>
<dbReference type="AlphaFoldDB" id="A0A2P2LW11"/>
<accession>A0A2P2LW11</accession>
<sequence>MWDRNQNFFAWTLVRTLSMDVHEM</sequence>
<protein>
    <submittedName>
        <fullName evidence="1">Uncharacterized protein MANES_13G024700</fullName>
    </submittedName>
</protein>
<dbReference type="EMBL" id="GGEC01041678">
    <property type="protein sequence ID" value="MBX22162.1"/>
    <property type="molecule type" value="Transcribed_RNA"/>
</dbReference>
<name>A0A2P2LW11_RHIMU</name>
<evidence type="ECO:0000313" key="1">
    <source>
        <dbReference type="EMBL" id="MBX22162.1"/>
    </source>
</evidence>
<organism evidence="1">
    <name type="scientific">Rhizophora mucronata</name>
    <name type="common">Asiatic mangrove</name>
    <dbReference type="NCBI Taxonomy" id="61149"/>
    <lineage>
        <taxon>Eukaryota</taxon>
        <taxon>Viridiplantae</taxon>
        <taxon>Streptophyta</taxon>
        <taxon>Embryophyta</taxon>
        <taxon>Tracheophyta</taxon>
        <taxon>Spermatophyta</taxon>
        <taxon>Magnoliopsida</taxon>
        <taxon>eudicotyledons</taxon>
        <taxon>Gunneridae</taxon>
        <taxon>Pentapetalae</taxon>
        <taxon>rosids</taxon>
        <taxon>fabids</taxon>
        <taxon>Malpighiales</taxon>
        <taxon>Rhizophoraceae</taxon>
        <taxon>Rhizophora</taxon>
    </lineage>
</organism>